<dbReference type="GeneID" id="30158519"/>
<feature type="transmembrane region" description="Helical" evidence="5">
    <location>
        <begin position="166"/>
        <end position="189"/>
    </location>
</feature>
<dbReference type="EMBL" id="AWGJ01000012">
    <property type="protein sequence ID" value="ODN73663.1"/>
    <property type="molecule type" value="Genomic_DNA"/>
</dbReference>
<evidence type="ECO:0000256" key="1">
    <source>
        <dbReference type="ARBA" id="ARBA00004141"/>
    </source>
</evidence>
<keyword evidence="3 5" id="KW-1133">Transmembrane helix</keyword>
<feature type="transmembrane region" description="Helical" evidence="5">
    <location>
        <begin position="96"/>
        <end position="114"/>
    </location>
</feature>
<dbReference type="Pfam" id="PF06687">
    <property type="entry name" value="SUR7"/>
    <property type="match status" value="1"/>
</dbReference>
<protein>
    <recommendedName>
        <fullName evidence="9">Pali-domain-containing protein</fullName>
    </recommendedName>
</protein>
<evidence type="ECO:0000256" key="3">
    <source>
        <dbReference type="ARBA" id="ARBA00022989"/>
    </source>
</evidence>
<gene>
    <name evidence="7" type="ORF">L202_07210</name>
</gene>
<feature type="transmembrane region" description="Helical" evidence="5">
    <location>
        <begin position="121"/>
        <end position="146"/>
    </location>
</feature>
<comment type="subcellular location">
    <subcellularLocation>
        <location evidence="1">Membrane</location>
        <topology evidence="1">Multi-pass membrane protein</topology>
    </subcellularLocation>
</comment>
<name>A0A1E3HBG2_9TREE</name>
<dbReference type="PANTHER" id="PTHR28013">
    <property type="entry name" value="PROTEIN DCV1-RELATED"/>
    <property type="match status" value="1"/>
</dbReference>
<accession>A0A1E3HBG2</accession>
<evidence type="ECO:0000256" key="6">
    <source>
        <dbReference type="SAM" id="SignalP"/>
    </source>
</evidence>
<feature type="chain" id="PRO_5009129091" description="Pali-domain-containing protein" evidence="6">
    <location>
        <begin position="28"/>
        <end position="224"/>
    </location>
</feature>
<dbReference type="InterPro" id="IPR009571">
    <property type="entry name" value="SUR7/Rim9-like_fungi"/>
</dbReference>
<evidence type="ECO:0000313" key="7">
    <source>
        <dbReference type="EMBL" id="ODN73663.1"/>
    </source>
</evidence>
<sequence length="224" mass="24538">MALGPIHCGSFLLLAATVLLLVSSISAPVIHNISFLDIKQGSSSKATFGVFGYCSNIIGSDSCSDRKLGYDIADVTGTLTNFSYVNDHLESLTKALILHPIATGIAFLSFLIALASDHIGFLFAAFVAFVAFVVSLAAMIIDFVMFGVVRHQVNDNTDASASFGTAIWLTLAATVVLFFSTFIVCFSCCTNRTRSRRDTEYAQPPMAQNGFERRRWWNRGQYRY</sequence>
<evidence type="ECO:0008006" key="9">
    <source>
        <dbReference type="Google" id="ProtNLM"/>
    </source>
</evidence>
<dbReference type="RefSeq" id="XP_018989525.1">
    <property type="nucleotide sequence ID" value="XM_019141882.1"/>
</dbReference>
<feature type="signal peptide" evidence="6">
    <location>
        <begin position="1"/>
        <end position="27"/>
    </location>
</feature>
<evidence type="ECO:0000256" key="5">
    <source>
        <dbReference type="SAM" id="Phobius"/>
    </source>
</evidence>
<organism evidence="7 8">
    <name type="scientific">Cryptococcus amylolentus CBS 6039</name>
    <dbReference type="NCBI Taxonomy" id="1295533"/>
    <lineage>
        <taxon>Eukaryota</taxon>
        <taxon>Fungi</taxon>
        <taxon>Dikarya</taxon>
        <taxon>Basidiomycota</taxon>
        <taxon>Agaricomycotina</taxon>
        <taxon>Tremellomycetes</taxon>
        <taxon>Tremellales</taxon>
        <taxon>Cryptococcaceae</taxon>
        <taxon>Cryptococcus</taxon>
    </lineage>
</organism>
<keyword evidence="4 5" id="KW-0472">Membrane</keyword>
<dbReference type="STRING" id="1295533.A0A1E3HBG2"/>
<dbReference type="GO" id="GO:0005886">
    <property type="term" value="C:plasma membrane"/>
    <property type="evidence" value="ECO:0007669"/>
    <property type="project" value="InterPro"/>
</dbReference>
<dbReference type="GO" id="GO:0032153">
    <property type="term" value="C:cell division site"/>
    <property type="evidence" value="ECO:0007669"/>
    <property type="project" value="TreeGrafter"/>
</dbReference>
<keyword evidence="8" id="KW-1185">Reference proteome</keyword>
<comment type="caution">
    <text evidence="7">The sequence shown here is derived from an EMBL/GenBank/DDBJ whole genome shotgun (WGS) entry which is preliminary data.</text>
</comment>
<keyword evidence="2 5" id="KW-0812">Transmembrane</keyword>
<dbReference type="InterPro" id="IPR051380">
    <property type="entry name" value="pH-response_reg_palI/RIM9"/>
</dbReference>
<proteinExistence type="predicted"/>
<keyword evidence="6" id="KW-0732">Signal</keyword>
<evidence type="ECO:0000256" key="4">
    <source>
        <dbReference type="ARBA" id="ARBA00023136"/>
    </source>
</evidence>
<dbReference type="OrthoDB" id="2354757at2759"/>
<reference evidence="7 8" key="1">
    <citation type="submission" date="2016-06" db="EMBL/GenBank/DDBJ databases">
        <title>Evolution of pathogenesis and genome organization in the Tremellales.</title>
        <authorList>
            <person name="Cuomo C."/>
            <person name="Litvintseva A."/>
            <person name="Heitman J."/>
            <person name="Chen Y."/>
            <person name="Sun S."/>
            <person name="Springer D."/>
            <person name="Dromer F."/>
            <person name="Young S."/>
            <person name="Zeng Q."/>
            <person name="Chapman S."/>
            <person name="Gujja S."/>
            <person name="Saif S."/>
            <person name="Birren B."/>
        </authorList>
    </citation>
    <scope>NUCLEOTIDE SEQUENCE [LARGE SCALE GENOMIC DNA]</scope>
    <source>
        <strain evidence="7 8">CBS 6039</strain>
    </source>
</reference>
<evidence type="ECO:0000313" key="8">
    <source>
        <dbReference type="Proteomes" id="UP000094065"/>
    </source>
</evidence>
<evidence type="ECO:0000256" key="2">
    <source>
        <dbReference type="ARBA" id="ARBA00022692"/>
    </source>
</evidence>
<dbReference type="AlphaFoldDB" id="A0A1E3HBG2"/>
<dbReference type="GO" id="GO:0035838">
    <property type="term" value="C:growing cell tip"/>
    <property type="evidence" value="ECO:0007669"/>
    <property type="project" value="TreeGrafter"/>
</dbReference>
<dbReference type="PANTHER" id="PTHR28013:SF3">
    <property type="entry name" value="PROTEIN DCV1-RELATED"/>
    <property type="match status" value="1"/>
</dbReference>
<dbReference type="Proteomes" id="UP000094065">
    <property type="component" value="Unassembled WGS sequence"/>
</dbReference>